<proteinExistence type="predicted"/>
<gene>
    <name evidence="2" type="ORF">A3A27_02425</name>
</gene>
<reference evidence="2 3" key="1">
    <citation type="journal article" date="2016" name="Nat. Commun.">
        <title>Thousands of microbial genomes shed light on interconnected biogeochemical processes in an aquifer system.</title>
        <authorList>
            <person name="Anantharaman K."/>
            <person name="Brown C.T."/>
            <person name="Hug L.A."/>
            <person name="Sharon I."/>
            <person name="Castelle C.J."/>
            <person name="Probst A.J."/>
            <person name="Thomas B.C."/>
            <person name="Singh A."/>
            <person name="Wilkins M.J."/>
            <person name="Karaoz U."/>
            <person name="Brodie E.L."/>
            <person name="Williams K.H."/>
            <person name="Hubbard S.S."/>
            <person name="Banfield J.F."/>
        </authorList>
    </citation>
    <scope>NUCLEOTIDE SEQUENCE [LARGE SCALE GENOMIC DNA]</scope>
</reference>
<accession>A0A1G2RK07</accession>
<name>A0A1G2RK07_9BACT</name>
<organism evidence="2 3">
    <name type="scientific">Candidatus Wildermuthbacteria bacterium RIFCSPLOWO2_01_FULL_47_18</name>
    <dbReference type="NCBI Taxonomy" id="1802460"/>
    <lineage>
        <taxon>Bacteria</taxon>
        <taxon>Candidatus Wildermuthiibacteriota</taxon>
    </lineage>
</organism>
<protein>
    <submittedName>
        <fullName evidence="2">Uncharacterized protein</fullName>
    </submittedName>
</protein>
<evidence type="ECO:0000256" key="1">
    <source>
        <dbReference type="SAM" id="MobiDB-lite"/>
    </source>
</evidence>
<dbReference type="EMBL" id="MHUF01000014">
    <property type="protein sequence ID" value="OHA72699.1"/>
    <property type="molecule type" value="Genomic_DNA"/>
</dbReference>
<dbReference type="Proteomes" id="UP000177287">
    <property type="component" value="Unassembled WGS sequence"/>
</dbReference>
<sequence>MKKQKQLPAPPVQGLPDKQAEKPVLQKYTPEETKNKVLELFRAQGDVNQVLYELGSDLLPKFLHGTKKEQRDVRKALDGQVMSVMYGFEADTHVALMEGFPERLRGSAREICTQFIRDFDCKTDADKILAESAAIAFMRYLDSSRRLNGCMDIVEYISDERTRYLGYLSKQMDRAHRQYLSALMTLKQLKAPAIEMNIKTKNTFVAQNQQINATQPTESNKNETIDPK</sequence>
<dbReference type="AlphaFoldDB" id="A0A1G2RK07"/>
<feature type="region of interest" description="Disordered" evidence="1">
    <location>
        <begin position="1"/>
        <end position="25"/>
    </location>
</feature>
<evidence type="ECO:0000313" key="2">
    <source>
        <dbReference type="EMBL" id="OHA72699.1"/>
    </source>
</evidence>
<evidence type="ECO:0000313" key="3">
    <source>
        <dbReference type="Proteomes" id="UP000177287"/>
    </source>
</evidence>
<comment type="caution">
    <text evidence="2">The sequence shown here is derived from an EMBL/GenBank/DDBJ whole genome shotgun (WGS) entry which is preliminary data.</text>
</comment>